<feature type="binding site" evidence="4">
    <location>
        <position position="196"/>
    </location>
    <ligand>
        <name>Zn(2+)</name>
        <dbReference type="ChEBI" id="CHEBI:29105"/>
    </ligand>
</feature>
<name>A0A1K1STF8_9PSEU</name>
<dbReference type="InterPro" id="IPR003000">
    <property type="entry name" value="Sirtuin"/>
</dbReference>
<keyword evidence="3" id="KW-0520">NAD</keyword>
<dbReference type="GO" id="GO:0046872">
    <property type="term" value="F:metal ion binding"/>
    <property type="evidence" value="ECO:0007669"/>
    <property type="project" value="UniProtKB-KW"/>
</dbReference>
<keyword evidence="2" id="KW-0808">Transferase</keyword>
<dbReference type="SUPFAM" id="SSF52467">
    <property type="entry name" value="DHS-like NAD/FAD-binding domain"/>
    <property type="match status" value="1"/>
</dbReference>
<evidence type="ECO:0000256" key="4">
    <source>
        <dbReference type="PROSITE-ProRule" id="PRU00236"/>
    </source>
</evidence>
<feature type="binding site" evidence="4">
    <location>
        <position position="218"/>
    </location>
    <ligand>
        <name>Zn(2+)</name>
        <dbReference type="ChEBI" id="CHEBI:29105"/>
    </ligand>
</feature>
<feature type="binding site" evidence="4">
    <location>
        <position position="193"/>
    </location>
    <ligand>
        <name>Zn(2+)</name>
        <dbReference type="ChEBI" id="CHEBI:29105"/>
    </ligand>
</feature>
<evidence type="ECO:0000256" key="2">
    <source>
        <dbReference type="ARBA" id="ARBA00022679"/>
    </source>
</evidence>
<evidence type="ECO:0000313" key="8">
    <source>
        <dbReference type="Proteomes" id="UP000182740"/>
    </source>
</evidence>
<accession>A0A1K1STF8</accession>
<dbReference type="InterPro" id="IPR026590">
    <property type="entry name" value="Ssirtuin_cat_dom"/>
</dbReference>
<dbReference type="InterPro" id="IPR029035">
    <property type="entry name" value="DHS-like_NAD/FAD-binding_dom"/>
</dbReference>
<dbReference type="Gene3D" id="3.40.50.1220">
    <property type="entry name" value="TPP-binding domain"/>
    <property type="match status" value="1"/>
</dbReference>
<feature type="active site" description="Proton acceptor" evidence="4">
    <location>
        <position position="185"/>
    </location>
</feature>
<keyword evidence="4" id="KW-0862">Zinc</keyword>
<dbReference type="Proteomes" id="UP000182740">
    <property type="component" value="Unassembled WGS sequence"/>
</dbReference>
<proteinExistence type="predicted"/>
<sequence length="321" mass="34062">MRSRLDGPLRPWPKTVRLRMAVSCLDRASSSRCSSAGRREPSQGSHHRAVAGTDPVVRPVAVANLPPVNLTDRLRGARLVAALTGAGISTASGVPDYRGPDGVWTRDPGAMTAFTVENFMADAAVRRKFWRGWLGHAVWQAQPNAAHRALADLDRQGAAVRVLTQNVDGLHQRAGLAARKVLELHGTLRTTRCAGCPARFPTSEVLARVERGDDDPACPACAGILQPDIVLFGQLLDGDVLGRARRVAAASEVFLAVGSSLQVEPAASLCAVAARAGATLVVVNRDPTPYDAIAAFVLRDDIETVVPELCAAVTGTRLRPT</sequence>
<dbReference type="AlphaFoldDB" id="A0A1K1STF8"/>
<evidence type="ECO:0000259" key="6">
    <source>
        <dbReference type="PROSITE" id="PS50305"/>
    </source>
</evidence>
<dbReference type="InterPro" id="IPR026591">
    <property type="entry name" value="Sirtuin_cat_small_dom_sf"/>
</dbReference>
<reference evidence="8" key="1">
    <citation type="submission" date="2016-11" db="EMBL/GenBank/DDBJ databases">
        <authorList>
            <person name="Varghese N."/>
            <person name="Submissions S."/>
        </authorList>
    </citation>
    <scope>NUCLEOTIDE SEQUENCE [LARGE SCALE GENOMIC DNA]</scope>
    <source>
        <strain evidence="8">DSM 44671</strain>
    </source>
</reference>
<dbReference type="Pfam" id="PF02146">
    <property type="entry name" value="SIR2"/>
    <property type="match status" value="1"/>
</dbReference>
<keyword evidence="8" id="KW-1185">Reference proteome</keyword>
<dbReference type="GO" id="GO:0017136">
    <property type="term" value="F:histone deacetylase activity, NAD-dependent"/>
    <property type="evidence" value="ECO:0007669"/>
    <property type="project" value="TreeGrafter"/>
</dbReference>
<keyword evidence="4" id="KW-0479">Metal-binding</keyword>
<dbReference type="CDD" id="cd01407">
    <property type="entry name" value="SIR2-fam"/>
    <property type="match status" value="1"/>
</dbReference>
<dbReference type="PANTHER" id="PTHR11085">
    <property type="entry name" value="NAD-DEPENDENT PROTEIN DEACYLASE SIRTUIN-5, MITOCHONDRIAL-RELATED"/>
    <property type="match status" value="1"/>
</dbReference>
<evidence type="ECO:0000256" key="1">
    <source>
        <dbReference type="ARBA" id="ARBA00012928"/>
    </source>
</evidence>
<dbReference type="PANTHER" id="PTHR11085:SF4">
    <property type="entry name" value="NAD-DEPENDENT PROTEIN DEACYLASE"/>
    <property type="match status" value="1"/>
</dbReference>
<evidence type="ECO:0000256" key="5">
    <source>
        <dbReference type="SAM" id="MobiDB-lite"/>
    </source>
</evidence>
<protein>
    <recommendedName>
        <fullName evidence="1">protein acetyllysine N-acetyltransferase</fullName>
        <ecNumber evidence="1">2.3.1.286</ecNumber>
    </recommendedName>
</protein>
<dbReference type="GO" id="GO:0070403">
    <property type="term" value="F:NAD+ binding"/>
    <property type="evidence" value="ECO:0007669"/>
    <property type="project" value="InterPro"/>
</dbReference>
<evidence type="ECO:0000256" key="3">
    <source>
        <dbReference type="ARBA" id="ARBA00023027"/>
    </source>
</evidence>
<dbReference type="PROSITE" id="PS50305">
    <property type="entry name" value="SIRTUIN"/>
    <property type="match status" value="1"/>
</dbReference>
<organism evidence="7 8">
    <name type="scientific">Amycolatopsis australiensis</name>
    <dbReference type="NCBI Taxonomy" id="546364"/>
    <lineage>
        <taxon>Bacteria</taxon>
        <taxon>Bacillati</taxon>
        <taxon>Actinomycetota</taxon>
        <taxon>Actinomycetes</taxon>
        <taxon>Pseudonocardiales</taxon>
        <taxon>Pseudonocardiaceae</taxon>
        <taxon>Amycolatopsis</taxon>
    </lineage>
</organism>
<dbReference type="EMBL" id="FPJG01000006">
    <property type="protein sequence ID" value="SFW87586.1"/>
    <property type="molecule type" value="Genomic_DNA"/>
</dbReference>
<feature type="domain" description="Deacetylase sirtuin-type" evidence="6">
    <location>
        <begin position="55"/>
        <end position="321"/>
    </location>
</feature>
<feature type="region of interest" description="Disordered" evidence="5">
    <location>
        <begin position="30"/>
        <end position="53"/>
    </location>
</feature>
<gene>
    <name evidence="7" type="ORF">SAMN04489730_6718</name>
</gene>
<dbReference type="STRING" id="546364.SAMN04489730_6718"/>
<dbReference type="InterPro" id="IPR050134">
    <property type="entry name" value="NAD-dep_sirtuin_deacylases"/>
</dbReference>
<feature type="binding site" evidence="4">
    <location>
        <position position="221"/>
    </location>
    <ligand>
        <name>Zn(2+)</name>
        <dbReference type="ChEBI" id="CHEBI:29105"/>
    </ligand>
</feature>
<dbReference type="Gene3D" id="3.30.1600.10">
    <property type="entry name" value="SIR2/SIRT2 'Small Domain"/>
    <property type="match status" value="1"/>
</dbReference>
<dbReference type="EC" id="2.3.1.286" evidence="1"/>
<evidence type="ECO:0000313" key="7">
    <source>
        <dbReference type="EMBL" id="SFW87586.1"/>
    </source>
</evidence>